<evidence type="ECO:0000256" key="7">
    <source>
        <dbReference type="ARBA" id="ARBA00023136"/>
    </source>
</evidence>
<name>A0A2I1IKI4_9ACTO</name>
<feature type="binding site" evidence="10">
    <location>
        <position position="163"/>
    </location>
    <ligand>
        <name>UDP-N-acetyl-alpha-D-glucosamine</name>
        <dbReference type="ChEBI" id="CHEBI:57705"/>
    </ligand>
</feature>
<dbReference type="STRING" id="33007.HMPREF3198_01900"/>
<protein>
    <recommendedName>
        <fullName evidence="10">UDP-N-acetylglucosamine--N-acetylmuramyl-(pentapeptide) pyrophosphoryl-undecaprenol N-acetylglucosamine transferase</fullName>
        <ecNumber evidence="10">2.4.1.227</ecNumber>
    </recommendedName>
    <alternativeName>
        <fullName evidence="10">Undecaprenyl-PP-MurNAc-pentapeptide-UDPGlcNAc GlcNAc transferase</fullName>
    </alternativeName>
</protein>
<evidence type="ECO:0000256" key="8">
    <source>
        <dbReference type="ARBA" id="ARBA00023306"/>
    </source>
</evidence>
<feature type="domain" description="Glycosyltransferase family 28 N-terminal" evidence="11">
    <location>
        <begin position="3"/>
        <end position="140"/>
    </location>
</feature>
<dbReference type="GO" id="GO:0005886">
    <property type="term" value="C:plasma membrane"/>
    <property type="evidence" value="ECO:0007669"/>
    <property type="project" value="UniProtKB-SubCell"/>
</dbReference>
<dbReference type="Pfam" id="PF03033">
    <property type="entry name" value="Glyco_transf_28"/>
    <property type="match status" value="1"/>
</dbReference>
<dbReference type="CDD" id="cd03785">
    <property type="entry name" value="GT28_MurG"/>
    <property type="match status" value="1"/>
</dbReference>
<comment type="catalytic activity">
    <reaction evidence="10">
        <text>di-trans,octa-cis-undecaprenyl diphospho-N-acetyl-alpha-D-muramoyl-L-alanyl-D-glutamyl-meso-2,6-diaminopimeloyl-D-alanyl-D-alanine + UDP-N-acetyl-alpha-D-glucosamine = di-trans,octa-cis-undecaprenyl diphospho-[N-acetyl-alpha-D-glucosaminyl-(1-&gt;4)]-N-acetyl-alpha-D-muramoyl-L-alanyl-D-glutamyl-meso-2,6-diaminopimeloyl-D-alanyl-D-alanine + UDP + H(+)</text>
        <dbReference type="Rhea" id="RHEA:31227"/>
        <dbReference type="ChEBI" id="CHEBI:15378"/>
        <dbReference type="ChEBI" id="CHEBI:57705"/>
        <dbReference type="ChEBI" id="CHEBI:58223"/>
        <dbReference type="ChEBI" id="CHEBI:61387"/>
        <dbReference type="ChEBI" id="CHEBI:61388"/>
        <dbReference type="EC" id="2.4.1.227"/>
    </reaction>
</comment>
<dbReference type="PANTHER" id="PTHR21015:SF22">
    <property type="entry name" value="GLYCOSYLTRANSFERASE"/>
    <property type="match status" value="1"/>
</dbReference>
<comment type="similarity">
    <text evidence="10">Belongs to the glycosyltransferase 28 family. MurG subfamily.</text>
</comment>
<dbReference type="HAMAP" id="MF_00033">
    <property type="entry name" value="MurG"/>
    <property type="match status" value="1"/>
</dbReference>
<dbReference type="RefSeq" id="WP_024331515.1">
    <property type="nucleotide sequence ID" value="NZ_JASOXK010000004.1"/>
</dbReference>
<comment type="subcellular location">
    <subcellularLocation>
        <location evidence="10">Cell membrane</location>
        <topology evidence="10">Peripheral membrane protein</topology>
        <orientation evidence="10">Cytoplasmic side</orientation>
    </subcellularLocation>
</comment>
<dbReference type="Gene3D" id="3.40.50.2000">
    <property type="entry name" value="Glycogen Phosphorylase B"/>
    <property type="match status" value="2"/>
</dbReference>
<dbReference type="Proteomes" id="UP000235122">
    <property type="component" value="Unassembled WGS sequence"/>
</dbReference>
<dbReference type="GeneID" id="35867256"/>
<dbReference type="GO" id="GO:0050511">
    <property type="term" value="F:undecaprenyldiphospho-muramoylpentapeptide beta-N-acetylglucosaminyltransferase activity"/>
    <property type="evidence" value="ECO:0007669"/>
    <property type="project" value="UniProtKB-UniRule"/>
</dbReference>
<evidence type="ECO:0000313" key="14">
    <source>
        <dbReference type="Proteomes" id="UP000235122"/>
    </source>
</evidence>
<dbReference type="EC" id="2.4.1.227" evidence="10"/>
<keyword evidence="9 10" id="KW-0961">Cell wall biogenesis/degradation</keyword>
<reference evidence="13 14" key="1">
    <citation type="submission" date="2017-12" db="EMBL/GenBank/DDBJ databases">
        <title>Phylogenetic diversity of female urinary microbiome.</title>
        <authorList>
            <person name="Thomas-White K."/>
            <person name="Wolfe A.J."/>
        </authorList>
    </citation>
    <scope>NUCLEOTIDE SEQUENCE [LARGE SCALE GENOMIC DNA]</scope>
    <source>
        <strain evidence="13 14">UMB0402</strain>
    </source>
</reference>
<dbReference type="GO" id="GO:0071555">
    <property type="term" value="P:cell wall organization"/>
    <property type="evidence" value="ECO:0007669"/>
    <property type="project" value="UniProtKB-KW"/>
</dbReference>
<proteinExistence type="inferred from homology"/>
<feature type="binding site" evidence="10">
    <location>
        <position position="297"/>
    </location>
    <ligand>
        <name>UDP-N-acetyl-alpha-D-glucosamine</name>
        <dbReference type="ChEBI" id="CHEBI:57705"/>
    </ligand>
</feature>
<feature type="binding site" evidence="10">
    <location>
        <begin position="10"/>
        <end position="12"/>
    </location>
    <ligand>
        <name>UDP-N-acetyl-alpha-D-glucosamine</name>
        <dbReference type="ChEBI" id="CHEBI:57705"/>
    </ligand>
</feature>
<keyword evidence="2 10" id="KW-0132">Cell division</keyword>
<gene>
    <name evidence="10 13" type="primary">murG</name>
    <name evidence="13" type="ORF">CYJ19_10360</name>
</gene>
<dbReference type="UniPathway" id="UPA00219"/>
<accession>A0A2I1IKI4</accession>
<feature type="binding site" evidence="10">
    <location>
        <position position="203"/>
    </location>
    <ligand>
        <name>UDP-N-acetyl-alpha-D-glucosamine</name>
        <dbReference type="ChEBI" id="CHEBI:57705"/>
    </ligand>
</feature>
<evidence type="ECO:0000313" key="13">
    <source>
        <dbReference type="EMBL" id="PKY71612.1"/>
    </source>
</evidence>
<dbReference type="InterPro" id="IPR006009">
    <property type="entry name" value="GlcNAc_MurG"/>
</dbReference>
<keyword evidence="14" id="KW-1185">Reference proteome</keyword>
<evidence type="ECO:0000259" key="12">
    <source>
        <dbReference type="Pfam" id="PF04101"/>
    </source>
</evidence>
<organism evidence="13 14">
    <name type="scientific">Winkia neuii</name>
    <dbReference type="NCBI Taxonomy" id="33007"/>
    <lineage>
        <taxon>Bacteria</taxon>
        <taxon>Bacillati</taxon>
        <taxon>Actinomycetota</taxon>
        <taxon>Actinomycetes</taxon>
        <taxon>Actinomycetales</taxon>
        <taxon>Actinomycetaceae</taxon>
        <taxon>Winkia</taxon>
    </lineage>
</organism>
<feature type="binding site" evidence="10">
    <location>
        <position position="122"/>
    </location>
    <ligand>
        <name>UDP-N-acetyl-alpha-D-glucosamine</name>
        <dbReference type="ChEBI" id="CHEBI:57705"/>
    </ligand>
</feature>
<keyword evidence="7 10" id="KW-0472">Membrane</keyword>
<dbReference type="PANTHER" id="PTHR21015">
    <property type="entry name" value="UDP-N-ACETYLGLUCOSAMINE--N-ACETYLMURAMYL-(PENTAPEPTIDE) PYROPHOSPHORYL-UNDECAPRENOL N-ACETYLGLUCOSAMINE TRANSFERASE 1"/>
    <property type="match status" value="1"/>
</dbReference>
<evidence type="ECO:0000259" key="11">
    <source>
        <dbReference type="Pfam" id="PF03033"/>
    </source>
</evidence>
<evidence type="ECO:0000256" key="9">
    <source>
        <dbReference type="ARBA" id="ARBA00023316"/>
    </source>
</evidence>
<keyword evidence="8 10" id="KW-0131">Cell cycle</keyword>
<dbReference type="EMBL" id="PKKO01000006">
    <property type="protein sequence ID" value="PKY71612.1"/>
    <property type="molecule type" value="Genomic_DNA"/>
</dbReference>
<dbReference type="SUPFAM" id="SSF53756">
    <property type="entry name" value="UDP-Glycosyltransferase/glycogen phosphorylase"/>
    <property type="match status" value="1"/>
</dbReference>
<dbReference type="GO" id="GO:0009252">
    <property type="term" value="P:peptidoglycan biosynthetic process"/>
    <property type="evidence" value="ECO:0007669"/>
    <property type="project" value="UniProtKB-UniRule"/>
</dbReference>
<evidence type="ECO:0000256" key="4">
    <source>
        <dbReference type="ARBA" id="ARBA00022679"/>
    </source>
</evidence>
<evidence type="ECO:0000256" key="10">
    <source>
        <dbReference type="HAMAP-Rule" id="MF_00033"/>
    </source>
</evidence>
<feature type="domain" description="Glycosyl transferase family 28 C-terminal" evidence="12">
    <location>
        <begin position="197"/>
        <end position="355"/>
    </location>
</feature>
<keyword evidence="4 10" id="KW-0808">Transferase</keyword>
<keyword evidence="5 10" id="KW-0133">Cell shape</keyword>
<dbReference type="AlphaFoldDB" id="A0A2I1IKI4"/>
<evidence type="ECO:0000256" key="3">
    <source>
        <dbReference type="ARBA" id="ARBA00022676"/>
    </source>
</evidence>
<comment type="caution">
    <text evidence="10">Lacks conserved residue(s) required for the propagation of feature annotation.</text>
</comment>
<dbReference type="InterPro" id="IPR004276">
    <property type="entry name" value="GlycoTrans_28_N"/>
</dbReference>
<dbReference type="GO" id="GO:0051301">
    <property type="term" value="P:cell division"/>
    <property type="evidence" value="ECO:0007669"/>
    <property type="project" value="UniProtKB-KW"/>
</dbReference>
<sequence>MKVLLAGGGTAGHINPLIATAQKLVAAGAEVVALGTAKGLEVDLLPRAGIQMFQIPKVPAPRRPNGDLIFFVPRMRQALRTCREVITSERIDVVVGFGGFVSTPAYVAAQRLGVPVIIHEQNARPGLANKLGARWAEGVALTFPSTPLAARKGITEVTGLPLREQIEKLAKQKLADRRGVRERGARAFGLDPERKILLVTGGSLGAKSINEAVAEAAPYRGDLQILHIAGKGKAAPVREKVGEQPDYKVVEYCTNMEDAFACADMVLARSGAGTVCEISALGLAATYVPLPIGNGEQKLNAADVTAGGGAQLIEDKHLDGNAVVDKIFAFLADDQKLAEMGAAAQKFGQIEAAQRLADIILGVAGK</sequence>
<evidence type="ECO:0000256" key="6">
    <source>
        <dbReference type="ARBA" id="ARBA00022984"/>
    </source>
</evidence>
<dbReference type="GO" id="GO:0005975">
    <property type="term" value="P:carbohydrate metabolic process"/>
    <property type="evidence" value="ECO:0007669"/>
    <property type="project" value="InterPro"/>
</dbReference>
<dbReference type="GO" id="GO:0008360">
    <property type="term" value="P:regulation of cell shape"/>
    <property type="evidence" value="ECO:0007669"/>
    <property type="project" value="UniProtKB-KW"/>
</dbReference>
<comment type="caution">
    <text evidence="13">The sequence shown here is derived from an EMBL/GenBank/DDBJ whole genome shotgun (WGS) entry which is preliminary data.</text>
</comment>
<evidence type="ECO:0000256" key="1">
    <source>
        <dbReference type="ARBA" id="ARBA00022475"/>
    </source>
</evidence>
<keyword evidence="3 10" id="KW-0328">Glycosyltransferase</keyword>
<dbReference type="GO" id="GO:0051991">
    <property type="term" value="F:UDP-N-acetyl-D-glucosamine:N-acetylmuramoyl-L-alanyl-D-glutamyl-meso-2,6-diaminopimelyl-D-alanyl-D-alanine-diphosphoundecaprenol 4-beta-N-acetylglucosaminlytransferase activity"/>
    <property type="evidence" value="ECO:0007669"/>
    <property type="project" value="RHEA"/>
</dbReference>
<comment type="function">
    <text evidence="10">Cell wall formation. Catalyzes the transfer of a GlcNAc subunit on undecaprenyl-pyrophosphoryl-MurNAc-pentapeptide (lipid intermediate I) to form undecaprenyl-pyrophosphoryl-MurNAc-(pentapeptide)GlcNAc (lipid intermediate II).</text>
</comment>
<keyword evidence="1 10" id="KW-1003">Cell membrane</keyword>
<keyword evidence="6 10" id="KW-0573">Peptidoglycan synthesis</keyword>
<evidence type="ECO:0000256" key="5">
    <source>
        <dbReference type="ARBA" id="ARBA00022960"/>
    </source>
</evidence>
<dbReference type="InterPro" id="IPR007235">
    <property type="entry name" value="Glyco_trans_28_C"/>
</dbReference>
<dbReference type="Pfam" id="PF04101">
    <property type="entry name" value="Glyco_tran_28_C"/>
    <property type="match status" value="1"/>
</dbReference>
<dbReference type="NCBIfam" id="TIGR01133">
    <property type="entry name" value="murG"/>
    <property type="match status" value="1"/>
</dbReference>
<comment type="pathway">
    <text evidence="10">Cell wall biogenesis; peptidoglycan biosynthesis.</text>
</comment>
<evidence type="ECO:0000256" key="2">
    <source>
        <dbReference type="ARBA" id="ARBA00022618"/>
    </source>
</evidence>